<evidence type="ECO:0000256" key="10">
    <source>
        <dbReference type="ARBA" id="ARBA00023237"/>
    </source>
</evidence>
<dbReference type="InterPro" id="IPR012910">
    <property type="entry name" value="Plug_dom"/>
</dbReference>
<keyword evidence="6" id="KW-0408">Iron</keyword>
<evidence type="ECO:0000256" key="6">
    <source>
        <dbReference type="ARBA" id="ARBA00023004"/>
    </source>
</evidence>
<evidence type="ECO:0000256" key="4">
    <source>
        <dbReference type="ARBA" id="ARBA00022496"/>
    </source>
</evidence>
<organism evidence="16 17">
    <name type="scientific">Sphingosinicella soli</name>
    <dbReference type="NCBI Taxonomy" id="333708"/>
    <lineage>
        <taxon>Bacteria</taxon>
        <taxon>Pseudomonadati</taxon>
        <taxon>Pseudomonadota</taxon>
        <taxon>Alphaproteobacteria</taxon>
        <taxon>Sphingomonadales</taxon>
        <taxon>Sphingosinicellaceae</taxon>
        <taxon>Sphingosinicella</taxon>
    </lineage>
</organism>
<evidence type="ECO:0000256" key="7">
    <source>
        <dbReference type="ARBA" id="ARBA00023065"/>
    </source>
</evidence>
<dbReference type="PROSITE" id="PS52016">
    <property type="entry name" value="TONB_DEPENDENT_REC_3"/>
    <property type="match status" value="1"/>
</dbReference>
<evidence type="ECO:0000256" key="3">
    <source>
        <dbReference type="ARBA" id="ARBA00022452"/>
    </source>
</evidence>
<feature type="domain" description="TonB-dependent receptor plug" evidence="15">
    <location>
        <begin position="58"/>
        <end position="165"/>
    </location>
</feature>
<evidence type="ECO:0000256" key="12">
    <source>
        <dbReference type="RuleBase" id="RU003357"/>
    </source>
</evidence>
<keyword evidence="8 12" id="KW-0798">TonB box</keyword>
<feature type="signal peptide" evidence="13">
    <location>
        <begin position="1"/>
        <end position="27"/>
    </location>
</feature>
<dbReference type="AlphaFoldDB" id="A0A7W7F855"/>
<evidence type="ECO:0000259" key="15">
    <source>
        <dbReference type="Pfam" id="PF07715"/>
    </source>
</evidence>
<keyword evidence="17" id="KW-1185">Reference proteome</keyword>
<feature type="domain" description="TonB-dependent receptor-like beta-barrel" evidence="14">
    <location>
        <begin position="280"/>
        <end position="760"/>
    </location>
</feature>
<dbReference type="SUPFAM" id="SSF56935">
    <property type="entry name" value="Porins"/>
    <property type="match status" value="1"/>
</dbReference>
<name>A0A7W7F855_9SPHN</name>
<feature type="chain" id="PRO_5031055141" evidence="13">
    <location>
        <begin position="28"/>
        <end position="795"/>
    </location>
</feature>
<evidence type="ECO:0000256" key="11">
    <source>
        <dbReference type="PROSITE-ProRule" id="PRU01360"/>
    </source>
</evidence>
<dbReference type="GO" id="GO:0009279">
    <property type="term" value="C:cell outer membrane"/>
    <property type="evidence" value="ECO:0007669"/>
    <property type="project" value="UniProtKB-SubCell"/>
</dbReference>
<evidence type="ECO:0000313" key="16">
    <source>
        <dbReference type="EMBL" id="MBB4633379.1"/>
    </source>
</evidence>
<dbReference type="EMBL" id="JACHNZ010000042">
    <property type="protein sequence ID" value="MBB4633379.1"/>
    <property type="molecule type" value="Genomic_DNA"/>
</dbReference>
<keyword evidence="13" id="KW-0732">Signal</keyword>
<proteinExistence type="inferred from homology"/>
<keyword evidence="9 11" id="KW-0472">Membrane</keyword>
<dbReference type="PANTHER" id="PTHR32552">
    <property type="entry name" value="FERRICHROME IRON RECEPTOR-RELATED"/>
    <property type="match status" value="1"/>
</dbReference>
<comment type="caution">
    <text evidence="16">The sequence shown here is derived from an EMBL/GenBank/DDBJ whole genome shotgun (WGS) entry which is preliminary data.</text>
</comment>
<dbReference type="Proteomes" id="UP000566324">
    <property type="component" value="Unassembled WGS sequence"/>
</dbReference>
<evidence type="ECO:0000256" key="9">
    <source>
        <dbReference type="ARBA" id="ARBA00023136"/>
    </source>
</evidence>
<dbReference type="InterPro" id="IPR039426">
    <property type="entry name" value="TonB-dep_rcpt-like"/>
</dbReference>
<evidence type="ECO:0000256" key="1">
    <source>
        <dbReference type="ARBA" id="ARBA00004571"/>
    </source>
</evidence>
<keyword evidence="2 11" id="KW-0813">Transport</keyword>
<evidence type="ECO:0000313" key="17">
    <source>
        <dbReference type="Proteomes" id="UP000566324"/>
    </source>
</evidence>
<evidence type="ECO:0000256" key="2">
    <source>
        <dbReference type="ARBA" id="ARBA00022448"/>
    </source>
</evidence>
<dbReference type="RefSeq" id="WP_184070939.1">
    <property type="nucleotide sequence ID" value="NZ_JACHNZ010000042.1"/>
</dbReference>
<keyword evidence="3 11" id="KW-1134">Transmembrane beta strand</keyword>
<keyword evidence="7" id="KW-0406">Ion transport</keyword>
<dbReference type="PANTHER" id="PTHR32552:SF81">
    <property type="entry name" value="TONB-DEPENDENT OUTER MEMBRANE RECEPTOR"/>
    <property type="match status" value="1"/>
</dbReference>
<dbReference type="InterPro" id="IPR000531">
    <property type="entry name" value="Beta-barrel_TonB"/>
</dbReference>
<dbReference type="Gene3D" id="2.40.170.20">
    <property type="entry name" value="TonB-dependent receptor, beta-barrel domain"/>
    <property type="match status" value="1"/>
</dbReference>
<keyword evidence="16" id="KW-0675">Receptor</keyword>
<keyword evidence="5 11" id="KW-0812">Transmembrane</keyword>
<dbReference type="GO" id="GO:0006826">
    <property type="term" value="P:iron ion transport"/>
    <property type="evidence" value="ECO:0007669"/>
    <property type="project" value="UniProtKB-KW"/>
</dbReference>
<evidence type="ECO:0000256" key="13">
    <source>
        <dbReference type="SAM" id="SignalP"/>
    </source>
</evidence>
<keyword evidence="10 11" id="KW-0998">Cell outer membrane</keyword>
<dbReference type="InterPro" id="IPR036942">
    <property type="entry name" value="Beta-barrel_TonB_sf"/>
</dbReference>
<protein>
    <submittedName>
        <fullName evidence="16">Outer membrane receptor protein involved in Fe transport</fullName>
    </submittedName>
</protein>
<comment type="subcellular location">
    <subcellularLocation>
        <location evidence="1 11">Cell outer membrane</location>
        <topology evidence="1 11">Multi-pass membrane protein</topology>
    </subcellularLocation>
</comment>
<gene>
    <name evidence="16" type="ORF">GGQ98_003017</name>
</gene>
<evidence type="ECO:0000259" key="14">
    <source>
        <dbReference type="Pfam" id="PF00593"/>
    </source>
</evidence>
<reference evidence="16 17" key="1">
    <citation type="submission" date="2020-08" db="EMBL/GenBank/DDBJ databases">
        <title>Genomic Encyclopedia of Type Strains, Phase IV (KMG-IV): sequencing the most valuable type-strain genomes for metagenomic binning, comparative biology and taxonomic classification.</title>
        <authorList>
            <person name="Goeker M."/>
        </authorList>
    </citation>
    <scope>NUCLEOTIDE SEQUENCE [LARGE SCALE GENOMIC DNA]</scope>
    <source>
        <strain evidence="16 17">DSM 17328</strain>
    </source>
</reference>
<dbReference type="Pfam" id="PF00593">
    <property type="entry name" value="TonB_dep_Rec_b-barrel"/>
    <property type="match status" value="1"/>
</dbReference>
<dbReference type="Pfam" id="PF07715">
    <property type="entry name" value="Plug"/>
    <property type="match status" value="1"/>
</dbReference>
<keyword evidence="4" id="KW-0410">Iron transport</keyword>
<evidence type="ECO:0000256" key="5">
    <source>
        <dbReference type="ARBA" id="ARBA00022692"/>
    </source>
</evidence>
<accession>A0A7W7F855</accession>
<comment type="similarity">
    <text evidence="11 12">Belongs to the TonB-dependent receptor family.</text>
</comment>
<sequence length="795" mass="86351">MPMIKNKRREGVSHIALIVLMMTGVQAAPAAAQASATTDTDSQIADIIVTAQKRSERLSDIGMSITAATGEQLKTSGIRSIDDFARVDTSFSFGLSQSGTPTYTIRGVGYYDFALSAPPTVSAYVDQVPLAYSALTKGVTLDLERVEVLKGPQGTLFGQNSTGGAMNFIAAKPTSTLQAGIEASIGRFTAINVNGFISGPLTETLKARLAFNADAGGAWQKSYTRKDTLGDRRFQNVRLLLDWAPAERLSVSINLNGWRDRSDTQAGQLTGFPRPVALTNPTQNVPVDVQNAILNYPLAPRNARAADWGPADPRADEDFRQAAARIDYEISDQVTLTSVSSYSHYIRDSVFDIDGLALSNNTTSLDGKSRSFSQELRLSGKVLDTRLDWVIGGSYASDKTTDIQFVDLSVSSPSYSFVGVGAPHWNVIKNQSKSDVDTKALFGNLSYKLTGTLTAHGGVRYTHSSTDFEGCTFDTGDGLWAAGINAFQFVVKNFVLPNATPFVPVLPGGCATFDAGFTPGLVVDQLKQDNISWRAGLDWKVTPDTLFYANVSKGYKAGAFPTSALLSAVAAAPVVQESVVAYEAGVKAYLLDRSLQIDAAYFHYDYRNKQVNGVVPEPVIFGALFGLINVPKSKVDGFELSTRWRVAQGLTLRGAVTYLDTRVIGDFINVDRIGSTANFKGESFPYSPKWSAQAGANYEWPVSEAASAYVGADYSYRSGTRNNFGNLSFERIRGYGLLDLRAGLRSADDSWSAEIWGRNVTNSYYWTDATYVTDTSYRRTGMPVTYGLRIGYRFR</sequence>
<evidence type="ECO:0000256" key="8">
    <source>
        <dbReference type="ARBA" id="ARBA00023077"/>
    </source>
</evidence>